<evidence type="ECO:0000313" key="12">
    <source>
        <dbReference type="EMBL" id="RKQ67932.1"/>
    </source>
</evidence>
<evidence type="ECO:0000256" key="8">
    <source>
        <dbReference type="ARBA" id="ARBA00022825"/>
    </source>
</evidence>
<dbReference type="Pfam" id="PF13180">
    <property type="entry name" value="PDZ_2"/>
    <property type="match status" value="1"/>
</dbReference>
<feature type="active site" description="Charge relay system" evidence="9">
    <location>
        <position position="234"/>
    </location>
</feature>
<evidence type="ECO:0000256" key="6">
    <source>
        <dbReference type="ARBA" id="ARBA00022764"/>
    </source>
</evidence>
<dbReference type="PANTHER" id="PTHR22939">
    <property type="entry name" value="SERINE PROTEASE FAMILY S1C HTRA-RELATED"/>
    <property type="match status" value="1"/>
</dbReference>
<dbReference type="CDD" id="cd10839">
    <property type="entry name" value="cpPDZ1_DegP-like"/>
    <property type="match status" value="1"/>
</dbReference>
<comment type="caution">
    <text evidence="12">The sequence shown here is derived from an EMBL/GenBank/DDBJ whole genome shotgun (WGS) entry which is preliminary data.</text>
</comment>
<evidence type="ECO:0000256" key="2">
    <source>
        <dbReference type="ARBA" id="ARBA00010541"/>
    </source>
</evidence>
<dbReference type="InterPro" id="IPR001940">
    <property type="entry name" value="Peptidase_S1C"/>
</dbReference>
<dbReference type="NCBIfam" id="TIGR02037">
    <property type="entry name" value="degP_htrA_DO"/>
    <property type="match status" value="1"/>
</dbReference>
<dbReference type="Gene3D" id="2.30.42.10">
    <property type="match status" value="2"/>
</dbReference>
<evidence type="ECO:0000256" key="10">
    <source>
        <dbReference type="PIRSR" id="PIRSR611782-2"/>
    </source>
</evidence>
<keyword evidence="5" id="KW-0677">Repeat</keyword>
<name>A0A420WAH0_9PROT</name>
<reference evidence="12 13" key="1">
    <citation type="submission" date="2018-10" db="EMBL/GenBank/DDBJ databases">
        <title>Comparative analysis of microorganisms from saline springs in Andes Mountain Range, Colombia.</title>
        <authorList>
            <person name="Rubin E."/>
        </authorList>
    </citation>
    <scope>NUCLEOTIDE SEQUENCE [LARGE SCALE GENOMIC DNA]</scope>
    <source>
        <strain evidence="12 13">USBA 36</strain>
    </source>
</reference>
<dbReference type="PRINTS" id="PR00834">
    <property type="entry name" value="PROTEASES2C"/>
</dbReference>
<dbReference type="Pfam" id="PF17820">
    <property type="entry name" value="PDZ_6"/>
    <property type="match status" value="1"/>
</dbReference>
<dbReference type="SUPFAM" id="SSF50156">
    <property type="entry name" value="PDZ domain-like"/>
    <property type="match status" value="2"/>
</dbReference>
<protein>
    <submittedName>
        <fullName evidence="12">Serine protease Do</fullName>
    </submittedName>
</protein>
<feature type="binding site" evidence="10">
    <location>
        <position position="128"/>
    </location>
    <ligand>
        <name>substrate</name>
    </ligand>
</feature>
<feature type="domain" description="PDZ" evidence="11">
    <location>
        <begin position="274"/>
        <end position="369"/>
    </location>
</feature>
<evidence type="ECO:0000259" key="11">
    <source>
        <dbReference type="PROSITE" id="PS50106"/>
    </source>
</evidence>
<comment type="subcellular location">
    <subcellularLocation>
        <location evidence="1">Periplasm</location>
    </subcellularLocation>
</comment>
<dbReference type="GO" id="GO:0004252">
    <property type="term" value="F:serine-type endopeptidase activity"/>
    <property type="evidence" value="ECO:0007669"/>
    <property type="project" value="InterPro"/>
</dbReference>
<dbReference type="SUPFAM" id="SSF50494">
    <property type="entry name" value="Trypsin-like serine proteases"/>
    <property type="match status" value="1"/>
</dbReference>
<dbReference type="InterPro" id="IPR041489">
    <property type="entry name" value="PDZ_6"/>
</dbReference>
<dbReference type="SMART" id="SM00228">
    <property type="entry name" value="PDZ"/>
    <property type="match status" value="2"/>
</dbReference>
<feature type="domain" description="PDZ" evidence="11">
    <location>
        <begin position="403"/>
        <end position="478"/>
    </location>
</feature>
<keyword evidence="7" id="KW-0378">Hydrolase</keyword>
<feature type="binding site" evidence="10">
    <location>
        <position position="158"/>
    </location>
    <ligand>
        <name>substrate</name>
    </ligand>
</feature>
<dbReference type="Pfam" id="PF13365">
    <property type="entry name" value="Trypsin_2"/>
    <property type="match status" value="1"/>
</dbReference>
<gene>
    <name evidence="12" type="ORF">BCL74_3593</name>
</gene>
<dbReference type="EMBL" id="RBIG01000005">
    <property type="protein sequence ID" value="RKQ67932.1"/>
    <property type="molecule type" value="Genomic_DNA"/>
</dbReference>
<feature type="active site" description="Charge relay system" evidence="9">
    <location>
        <position position="128"/>
    </location>
</feature>
<comment type="similarity">
    <text evidence="2">Belongs to the peptidase S1C family.</text>
</comment>
<evidence type="ECO:0000256" key="7">
    <source>
        <dbReference type="ARBA" id="ARBA00022801"/>
    </source>
</evidence>
<keyword evidence="4" id="KW-0732">Signal</keyword>
<dbReference type="GO" id="GO:0042597">
    <property type="term" value="C:periplasmic space"/>
    <property type="evidence" value="ECO:0007669"/>
    <property type="project" value="UniProtKB-SubCell"/>
</dbReference>
<dbReference type="InterPro" id="IPR001478">
    <property type="entry name" value="PDZ"/>
</dbReference>
<dbReference type="PANTHER" id="PTHR22939:SF129">
    <property type="entry name" value="SERINE PROTEASE HTRA2, MITOCHONDRIAL"/>
    <property type="match status" value="1"/>
</dbReference>
<evidence type="ECO:0000313" key="13">
    <source>
        <dbReference type="Proteomes" id="UP000277424"/>
    </source>
</evidence>
<dbReference type="InterPro" id="IPR009003">
    <property type="entry name" value="Peptidase_S1_PA"/>
</dbReference>
<keyword evidence="6" id="KW-0574">Periplasm</keyword>
<accession>A0A420WAH0</accession>
<dbReference type="Proteomes" id="UP000277424">
    <property type="component" value="Unassembled WGS sequence"/>
</dbReference>
<evidence type="ECO:0000256" key="9">
    <source>
        <dbReference type="PIRSR" id="PIRSR611782-1"/>
    </source>
</evidence>
<dbReference type="OrthoDB" id="9758917at2"/>
<dbReference type="AlphaFoldDB" id="A0A420WAH0"/>
<keyword evidence="8" id="KW-0720">Serine protease</keyword>
<organism evidence="12 13">
    <name type="scientific">Oceanibaculum indicum</name>
    <dbReference type="NCBI Taxonomy" id="526216"/>
    <lineage>
        <taxon>Bacteria</taxon>
        <taxon>Pseudomonadati</taxon>
        <taxon>Pseudomonadota</taxon>
        <taxon>Alphaproteobacteria</taxon>
        <taxon>Rhodospirillales</taxon>
        <taxon>Oceanibaculaceae</taxon>
        <taxon>Oceanibaculum</taxon>
    </lineage>
</organism>
<evidence type="ECO:0000256" key="5">
    <source>
        <dbReference type="ARBA" id="ARBA00022737"/>
    </source>
</evidence>
<feature type="active site" description="Charge relay system" evidence="9">
    <location>
        <position position="158"/>
    </location>
</feature>
<evidence type="ECO:0000256" key="3">
    <source>
        <dbReference type="ARBA" id="ARBA00022670"/>
    </source>
</evidence>
<dbReference type="Gene3D" id="2.40.10.120">
    <property type="match status" value="1"/>
</dbReference>
<dbReference type="GO" id="GO:0006508">
    <property type="term" value="P:proteolysis"/>
    <property type="evidence" value="ECO:0007669"/>
    <property type="project" value="UniProtKB-KW"/>
</dbReference>
<evidence type="ECO:0000256" key="4">
    <source>
        <dbReference type="ARBA" id="ARBA00022729"/>
    </source>
</evidence>
<keyword evidence="3 12" id="KW-0645">Protease</keyword>
<evidence type="ECO:0000256" key="1">
    <source>
        <dbReference type="ARBA" id="ARBA00004418"/>
    </source>
</evidence>
<sequence length="487" mass="51590">MARKLCRDNAANGTYIVAMNRIKPFLAALILLVAALAPGASSAQQRAVPPDAQTLRYSFAPLVKEAAPAVVNIFTRKVVQQRMSPLFNDPFFRRFFGDSFGAPRERVQNSLGSGVIVRPDGLIVTNHHVIDGADEIRVVLSDRREFPAKLVYDEERTDLAVLKVEANGEALPHLELGDSDRVEVGDLVLAIGNPFGVGQTVTSGIVSAVARTQVGITDYSFFIQTDAAINPGNSGGALITLDGRLVGVNTAIYSRNNAGSVGIGFAVPSNMVRTVILAAETGSAARPWIGAGGQSVTADLASALGLPRPVGVLIGEVYPGGPADRAGLRQGDVVTHVNGIELQDAQALRYRIATQPMGGTAELTVLRKGRALKLTFDLQPPPETPPRDETVLEGTHPFAGARVANLNPAYAEELGLDGFATGVIVSGVARGSPAERLSLRAGDIVLQVNGRKIGLVRELQQALSGRAQQWQLSIRRGDRVLETTVQG</sequence>
<dbReference type="InterPro" id="IPR011782">
    <property type="entry name" value="Pept_S1C_Do"/>
</dbReference>
<feature type="binding site" evidence="10">
    <location>
        <begin position="232"/>
        <end position="234"/>
    </location>
    <ligand>
        <name>substrate</name>
    </ligand>
</feature>
<dbReference type="PROSITE" id="PS50106">
    <property type="entry name" value="PDZ"/>
    <property type="match status" value="2"/>
</dbReference>
<dbReference type="InterPro" id="IPR036034">
    <property type="entry name" value="PDZ_sf"/>
</dbReference>
<proteinExistence type="inferred from homology"/>